<feature type="transmembrane region" description="Helical" evidence="9">
    <location>
        <begin position="43"/>
        <end position="72"/>
    </location>
</feature>
<protein>
    <submittedName>
        <fullName evidence="10">Oleosin like</fullName>
    </submittedName>
</protein>
<comment type="subcellular location">
    <subcellularLocation>
        <location evidence="2">Lipid droplet</location>
    </subcellularLocation>
    <subcellularLocation>
        <location evidence="1">Membrane</location>
        <topology evidence="1">Multi-pass membrane protein</topology>
    </subcellularLocation>
</comment>
<dbReference type="FunCoup" id="A0A2R6QI71">
    <property type="interactions" value="209"/>
</dbReference>
<dbReference type="OMA" id="GSWTYRY"/>
<proteinExistence type="inferred from homology"/>
<dbReference type="STRING" id="1590841.A0A2R6QI71"/>
<dbReference type="Proteomes" id="UP000241394">
    <property type="component" value="Chromosome LG16"/>
</dbReference>
<dbReference type="AlphaFoldDB" id="A0A2R6QI71"/>
<dbReference type="GO" id="GO:0019915">
    <property type="term" value="P:lipid storage"/>
    <property type="evidence" value="ECO:0007669"/>
    <property type="project" value="TreeGrafter"/>
</dbReference>
<feature type="region of interest" description="Disordered" evidence="8">
    <location>
        <begin position="1"/>
        <end position="23"/>
    </location>
</feature>
<keyword evidence="4" id="KW-0551">Lipid droplet</keyword>
<reference evidence="10 11" key="1">
    <citation type="submission" date="2017-07" db="EMBL/GenBank/DDBJ databases">
        <title>An improved, manually edited Actinidia chinensis var. chinensis (kiwifruit) genome highlights the challenges associated with draft genomes and gene prediction in plants.</title>
        <authorList>
            <person name="Pilkington S."/>
            <person name="Crowhurst R."/>
            <person name="Hilario E."/>
            <person name="Nardozza S."/>
            <person name="Fraser L."/>
            <person name="Peng Y."/>
            <person name="Gunaseelan K."/>
            <person name="Simpson R."/>
            <person name="Tahir J."/>
            <person name="Deroles S."/>
            <person name="Templeton K."/>
            <person name="Luo Z."/>
            <person name="Davy M."/>
            <person name="Cheng C."/>
            <person name="Mcneilage M."/>
            <person name="Scaglione D."/>
            <person name="Liu Y."/>
            <person name="Zhang Q."/>
            <person name="Datson P."/>
            <person name="De Silva N."/>
            <person name="Gardiner S."/>
            <person name="Bassett H."/>
            <person name="Chagne D."/>
            <person name="Mccallum J."/>
            <person name="Dzierzon H."/>
            <person name="Deng C."/>
            <person name="Wang Y.-Y."/>
            <person name="Barron N."/>
            <person name="Manako K."/>
            <person name="Bowen J."/>
            <person name="Foster T."/>
            <person name="Erridge Z."/>
            <person name="Tiffin H."/>
            <person name="Waite C."/>
            <person name="Davies K."/>
            <person name="Grierson E."/>
            <person name="Laing W."/>
            <person name="Kirk R."/>
            <person name="Chen X."/>
            <person name="Wood M."/>
            <person name="Montefiori M."/>
            <person name="Brummell D."/>
            <person name="Schwinn K."/>
            <person name="Catanach A."/>
            <person name="Fullerton C."/>
            <person name="Li D."/>
            <person name="Meiyalaghan S."/>
            <person name="Nieuwenhuizen N."/>
            <person name="Read N."/>
            <person name="Prakash R."/>
            <person name="Hunter D."/>
            <person name="Zhang H."/>
            <person name="Mckenzie M."/>
            <person name="Knabel M."/>
            <person name="Harris A."/>
            <person name="Allan A."/>
            <person name="Chen A."/>
            <person name="Janssen B."/>
            <person name="Plunkett B."/>
            <person name="Dwamena C."/>
            <person name="Voogd C."/>
            <person name="Leif D."/>
            <person name="Lafferty D."/>
            <person name="Souleyre E."/>
            <person name="Varkonyi-Gasic E."/>
            <person name="Gambi F."/>
            <person name="Hanley J."/>
            <person name="Yao J.-L."/>
            <person name="Cheung J."/>
            <person name="David K."/>
            <person name="Warren B."/>
            <person name="Marsh K."/>
            <person name="Snowden K."/>
            <person name="Lin-Wang K."/>
            <person name="Brian L."/>
            <person name="Martinez-Sanchez M."/>
            <person name="Wang M."/>
            <person name="Ileperuma N."/>
            <person name="Macnee N."/>
            <person name="Campin R."/>
            <person name="Mcatee P."/>
            <person name="Drummond R."/>
            <person name="Espley R."/>
            <person name="Ireland H."/>
            <person name="Wu R."/>
            <person name="Atkinson R."/>
            <person name="Karunairetnam S."/>
            <person name="Bulley S."/>
            <person name="Chunkath S."/>
            <person name="Hanley Z."/>
            <person name="Storey R."/>
            <person name="Thrimawithana A."/>
            <person name="Thomson S."/>
            <person name="David C."/>
            <person name="Testolin R."/>
        </authorList>
    </citation>
    <scope>NUCLEOTIDE SEQUENCE [LARGE SCALE GENOMIC DNA]</scope>
    <source>
        <strain evidence="11">cv. Red5</strain>
        <tissue evidence="10">Young leaf</tissue>
    </source>
</reference>
<comment type="similarity">
    <text evidence="3">Belongs to the oleosin family.</text>
</comment>
<dbReference type="Pfam" id="PF01277">
    <property type="entry name" value="Oleosin"/>
    <property type="match status" value="1"/>
</dbReference>
<dbReference type="GO" id="GO:0048608">
    <property type="term" value="P:reproductive structure development"/>
    <property type="evidence" value="ECO:0007669"/>
    <property type="project" value="UniProtKB-ARBA"/>
</dbReference>
<reference evidence="11" key="2">
    <citation type="journal article" date="2018" name="BMC Genomics">
        <title>A manually annotated Actinidia chinensis var. chinensis (kiwifruit) genome highlights the challenges associated with draft genomes and gene prediction in plants.</title>
        <authorList>
            <person name="Pilkington S.M."/>
            <person name="Crowhurst R."/>
            <person name="Hilario E."/>
            <person name="Nardozza S."/>
            <person name="Fraser L."/>
            <person name="Peng Y."/>
            <person name="Gunaseelan K."/>
            <person name="Simpson R."/>
            <person name="Tahir J."/>
            <person name="Deroles S.C."/>
            <person name="Templeton K."/>
            <person name="Luo Z."/>
            <person name="Davy M."/>
            <person name="Cheng C."/>
            <person name="McNeilage M."/>
            <person name="Scaglione D."/>
            <person name="Liu Y."/>
            <person name="Zhang Q."/>
            <person name="Datson P."/>
            <person name="De Silva N."/>
            <person name="Gardiner S.E."/>
            <person name="Bassett H."/>
            <person name="Chagne D."/>
            <person name="McCallum J."/>
            <person name="Dzierzon H."/>
            <person name="Deng C."/>
            <person name="Wang Y.Y."/>
            <person name="Barron L."/>
            <person name="Manako K."/>
            <person name="Bowen J."/>
            <person name="Foster T.M."/>
            <person name="Erridge Z.A."/>
            <person name="Tiffin H."/>
            <person name="Waite C.N."/>
            <person name="Davies K.M."/>
            <person name="Grierson E.P."/>
            <person name="Laing W.A."/>
            <person name="Kirk R."/>
            <person name="Chen X."/>
            <person name="Wood M."/>
            <person name="Montefiori M."/>
            <person name="Brummell D.A."/>
            <person name="Schwinn K.E."/>
            <person name="Catanach A."/>
            <person name="Fullerton C."/>
            <person name="Li D."/>
            <person name="Meiyalaghan S."/>
            <person name="Nieuwenhuizen N."/>
            <person name="Read N."/>
            <person name="Prakash R."/>
            <person name="Hunter D."/>
            <person name="Zhang H."/>
            <person name="McKenzie M."/>
            <person name="Knabel M."/>
            <person name="Harris A."/>
            <person name="Allan A.C."/>
            <person name="Gleave A."/>
            <person name="Chen A."/>
            <person name="Janssen B.J."/>
            <person name="Plunkett B."/>
            <person name="Ampomah-Dwamena C."/>
            <person name="Voogd C."/>
            <person name="Leif D."/>
            <person name="Lafferty D."/>
            <person name="Souleyre E.J.F."/>
            <person name="Varkonyi-Gasic E."/>
            <person name="Gambi F."/>
            <person name="Hanley J."/>
            <person name="Yao J.L."/>
            <person name="Cheung J."/>
            <person name="David K.M."/>
            <person name="Warren B."/>
            <person name="Marsh K."/>
            <person name="Snowden K.C."/>
            <person name="Lin-Wang K."/>
            <person name="Brian L."/>
            <person name="Martinez-Sanchez M."/>
            <person name="Wang M."/>
            <person name="Ileperuma N."/>
            <person name="Macnee N."/>
            <person name="Campin R."/>
            <person name="McAtee P."/>
            <person name="Drummond R.S.M."/>
            <person name="Espley R.V."/>
            <person name="Ireland H.S."/>
            <person name="Wu R."/>
            <person name="Atkinson R.G."/>
            <person name="Karunairetnam S."/>
            <person name="Bulley S."/>
            <person name="Chunkath S."/>
            <person name="Hanley Z."/>
            <person name="Storey R."/>
            <person name="Thrimawithana A.H."/>
            <person name="Thomson S."/>
            <person name="David C."/>
            <person name="Testolin R."/>
            <person name="Huang H."/>
            <person name="Hellens R.P."/>
            <person name="Schaffer R.J."/>
        </authorList>
    </citation>
    <scope>NUCLEOTIDE SEQUENCE [LARGE SCALE GENOMIC DNA]</scope>
    <source>
        <strain evidence="11">cv. Red5</strain>
    </source>
</reference>
<evidence type="ECO:0000313" key="11">
    <source>
        <dbReference type="Proteomes" id="UP000241394"/>
    </source>
</evidence>
<keyword evidence="11" id="KW-1185">Reference proteome</keyword>
<name>A0A2R6QI71_ACTCC</name>
<organism evidence="10 11">
    <name type="scientific">Actinidia chinensis var. chinensis</name>
    <name type="common">Chinese soft-hair kiwi</name>
    <dbReference type="NCBI Taxonomy" id="1590841"/>
    <lineage>
        <taxon>Eukaryota</taxon>
        <taxon>Viridiplantae</taxon>
        <taxon>Streptophyta</taxon>
        <taxon>Embryophyta</taxon>
        <taxon>Tracheophyta</taxon>
        <taxon>Spermatophyta</taxon>
        <taxon>Magnoliopsida</taxon>
        <taxon>eudicotyledons</taxon>
        <taxon>Gunneridae</taxon>
        <taxon>Pentapetalae</taxon>
        <taxon>asterids</taxon>
        <taxon>Ericales</taxon>
        <taxon>Actinidiaceae</taxon>
        <taxon>Actinidia</taxon>
    </lineage>
</organism>
<dbReference type="OrthoDB" id="2016943at2759"/>
<dbReference type="InterPro" id="IPR000136">
    <property type="entry name" value="Oleosin"/>
</dbReference>
<keyword evidence="6 9" id="KW-1133">Transmembrane helix</keyword>
<evidence type="ECO:0000256" key="3">
    <source>
        <dbReference type="ARBA" id="ARBA00010858"/>
    </source>
</evidence>
<dbReference type="EMBL" id="NKQK01000016">
    <property type="protein sequence ID" value="PSS08309.1"/>
    <property type="molecule type" value="Genomic_DNA"/>
</dbReference>
<dbReference type="Gramene" id="PSS08309">
    <property type="protein sequence ID" value="PSS08309"/>
    <property type="gene ID" value="CEY00_Acc18645"/>
</dbReference>
<evidence type="ECO:0000256" key="5">
    <source>
        <dbReference type="ARBA" id="ARBA00022692"/>
    </source>
</evidence>
<comment type="caution">
    <text evidence="10">The sequence shown here is derived from an EMBL/GenBank/DDBJ whole genome shotgun (WGS) entry which is preliminary data.</text>
</comment>
<dbReference type="GO" id="GO:0009791">
    <property type="term" value="P:post-embryonic development"/>
    <property type="evidence" value="ECO:0007669"/>
    <property type="project" value="UniProtKB-ARBA"/>
</dbReference>
<evidence type="ECO:0000313" key="10">
    <source>
        <dbReference type="EMBL" id="PSS08309.1"/>
    </source>
</evidence>
<evidence type="ECO:0000256" key="1">
    <source>
        <dbReference type="ARBA" id="ARBA00004141"/>
    </source>
</evidence>
<dbReference type="GO" id="GO:0016020">
    <property type="term" value="C:membrane"/>
    <property type="evidence" value="ECO:0007669"/>
    <property type="project" value="UniProtKB-SubCell"/>
</dbReference>
<feature type="transmembrane region" description="Helical" evidence="9">
    <location>
        <begin position="84"/>
        <end position="117"/>
    </location>
</feature>
<evidence type="ECO:0000256" key="7">
    <source>
        <dbReference type="ARBA" id="ARBA00023136"/>
    </source>
</evidence>
<sequence length="167" mass="17889">MVGRRGGSGQTQIPPRPTTTVNNNPATAFISRLQQHGPNSTRFIGFLTLIISGGILFLLTCATITATVLGLIFFTPFLVLSSPIWVPISTVILCIVAGILSLCGSVVVVAAALTWIYKYVRGLQPPGSDRVDYARIRFADSASHVKDYAREYGGYLQSKVMDATPGA</sequence>
<evidence type="ECO:0000256" key="2">
    <source>
        <dbReference type="ARBA" id="ARBA00004502"/>
    </source>
</evidence>
<dbReference type="InParanoid" id="A0A2R6QI71"/>
<evidence type="ECO:0000256" key="6">
    <source>
        <dbReference type="ARBA" id="ARBA00022989"/>
    </source>
</evidence>
<dbReference type="PANTHER" id="PTHR33203:SF4">
    <property type="entry name" value="F27J15.22"/>
    <property type="match status" value="1"/>
</dbReference>
<evidence type="ECO:0000256" key="8">
    <source>
        <dbReference type="SAM" id="MobiDB-lite"/>
    </source>
</evidence>
<keyword evidence="5 9" id="KW-0812">Transmembrane</keyword>
<keyword evidence="7 9" id="KW-0472">Membrane</keyword>
<evidence type="ECO:0000256" key="4">
    <source>
        <dbReference type="ARBA" id="ARBA00022677"/>
    </source>
</evidence>
<dbReference type="PANTHER" id="PTHR33203">
    <property type="entry name" value="OLEOSIN"/>
    <property type="match status" value="1"/>
</dbReference>
<dbReference type="GO" id="GO:0012511">
    <property type="term" value="C:monolayer-surrounded lipid storage body"/>
    <property type="evidence" value="ECO:0007669"/>
    <property type="project" value="InterPro"/>
</dbReference>
<gene>
    <name evidence="10" type="ORF">CEY00_Acc18645</name>
</gene>
<accession>A0A2R6QI71</accession>
<evidence type="ECO:0000256" key="9">
    <source>
        <dbReference type="SAM" id="Phobius"/>
    </source>
</evidence>